<evidence type="ECO:0000256" key="12">
    <source>
        <dbReference type="ARBA" id="ARBA00023211"/>
    </source>
</evidence>
<dbReference type="InterPro" id="IPR041663">
    <property type="entry name" value="DisA/LigA_HHH"/>
</dbReference>
<dbReference type="SMART" id="SM00292">
    <property type="entry name" value="BRCT"/>
    <property type="match status" value="1"/>
</dbReference>
<feature type="binding site" evidence="15">
    <location>
        <begin position="101"/>
        <end position="102"/>
    </location>
    <ligand>
        <name>NAD(+)</name>
        <dbReference type="ChEBI" id="CHEBI:57540"/>
    </ligand>
</feature>
<evidence type="ECO:0000256" key="4">
    <source>
        <dbReference type="ARBA" id="ARBA00022598"/>
    </source>
</evidence>
<dbReference type="InterPro" id="IPR012340">
    <property type="entry name" value="NA-bd_OB-fold"/>
</dbReference>
<dbReference type="CDD" id="cd17748">
    <property type="entry name" value="BRCT_DNA_ligase_like"/>
    <property type="match status" value="1"/>
</dbReference>
<dbReference type="PROSITE" id="PS50172">
    <property type="entry name" value="BRCT"/>
    <property type="match status" value="1"/>
</dbReference>
<proteinExistence type="inferred from homology"/>
<dbReference type="EC" id="6.5.1.2" evidence="2 15"/>
<evidence type="ECO:0000256" key="7">
    <source>
        <dbReference type="ARBA" id="ARBA00022763"/>
    </source>
</evidence>
<dbReference type="SMART" id="SM00278">
    <property type="entry name" value="HhH1"/>
    <property type="match status" value="3"/>
</dbReference>
<keyword evidence="7 15" id="KW-0227">DNA damage</keyword>
<dbReference type="NCBIfam" id="TIGR00575">
    <property type="entry name" value="dnlj"/>
    <property type="match status" value="1"/>
</dbReference>
<comment type="caution">
    <text evidence="15">Lacks conserved residue(s) required for the propagation of feature annotation.</text>
</comment>
<dbReference type="Pfam" id="PF03119">
    <property type="entry name" value="DNA_ligase_ZBD"/>
    <property type="match status" value="1"/>
</dbReference>
<dbReference type="RefSeq" id="WP_119829903.1">
    <property type="nucleotide sequence ID" value="NZ_QYUL01000001.1"/>
</dbReference>
<dbReference type="InterPro" id="IPR001357">
    <property type="entry name" value="BRCT_dom"/>
</dbReference>
<dbReference type="SUPFAM" id="SSF52113">
    <property type="entry name" value="BRCT domain"/>
    <property type="match status" value="1"/>
</dbReference>
<sequence>MMDLFDTPPNPRAVAVEALTPEQARADLADLAAEIARHDQLYHQQDKPEISDADYDALVRRNAAIEARFPDLRRADSPSLRVGAAPAAGFGKVRHAVPMLSLGNAFSAEDVGDFVARVRRFLGLEDGAELRFVAEPKIDGLSCSLRYERGELVMAATRGDGAEGENVTANVRTIRDVPHRLPAPFPEVLEVRGEIYMAREDFKAMNAALVEAGEEPFANPRNAAAGSLRQKDAAVTAARPLRFFGYALGELSEPIADTQSGVRARLEGWGFALNHPTALCDGPDALMAHYELIGRRRAELPFDIDGVVYKVDSLDLQQRLGFVSRAPRWAIAHKFPAEQAQTRLKAITIQVGRTGALTPVAELEDITVGGVVVSRATLHNEDEIARKDIRAGDLVIVQRAGDVIPQIVGVVLDQRPADSQPYEPLTHCPVCGSLAMREAGEVVRRCTGGLICDAQAKERLRHFVSRNAFDIEGLGEKIIEEFWDAGFIKSPADIFTLEGRVELIGRPGWKEKSVENLFAAINQRRNGIELHRVIFALGIRHIGEVTAKSLARHYGAMAEWIAGMERAGRAMPGAAWRDLHAINGVGPTTVNAILAWFADPDSAAKLAFYAGNEALRLETIITSLGIKPLNSRAAQALAERYGALDAWSAAMRDAVDHAPKADWNELVSIPDVGEVAAEEVASFFQEDRNRAVVQALAERLTVLAAEAPKVGNSPVAGKTVVFTGTLEKMTRSEAKARAESLGAKVAGAVSGKTDYLVAGADAGGKAAKARDLGVEILSEDEWLAKIAG</sequence>
<dbReference type="Gene3D" id="1.10.150.20">
    <property type="entry name" value="5' to 3' exonuclease, C-terminal subdomain"/>
    <property type="match status" value="3"/>
</dbReference>
<dbReference type="PROSITE" id="PS01055">
    <property type="entry name" value="DNA_LIGASE_N1"/>
    <property type="match status" value="1"/>
</dbReference>
<comment type="cofactor">
    <cofactor evidence="15">
        <name>Mg(2+)</name>
        <dbReference type="ChEBI" id="CHEBI:18420"/>
    </cofactor>
    <cofactor evidence="15">
        <name>Mn(2+)</name>
        <dbReference type="ChEBI" id="CHEBI:29035"/>
    </cofactor>
</comment>
<keyword evidence="6 15" id="KW-0479">Metal-binding</keyword>
<dbReference type="CDD" id="cd00114">
    <property type="entry name" value="LIGANc"/>
    <property type="match status" value="1"/>
</dbReference>
<evidence type="ECO:0000256" key="5">
    <source>
        <dbReference type="ARBA" id="ARBA00022705"/>
    </source>
</evidence>
<keyword evidence="9 15" id="KW-0460">Magnesium</keyword>
<feature type="binding site" evidence="15">
    <location>
        <position position="334"/>
    </location>
    <ligand>
        <name>NAD(+)</name>
        <dbReference type="ChEBI" id="CHEBI:57540"/>
    </ligand>
</feature>
<dbReference type="FunFam" id="3.30.470.30:FF:000001">
    <property type="entry name" value="DNA ligase"/>
    <property type="match status" value="1"/>
</dbReference>
<keyword evidence="11 15" id="KW-0234">DNA repair</keyword>
<keyword evidence="12 15" id="KW-0464">Manganese</keyword>
<dbReference type="FunFam" id="1.10.150.20:FF:000007">
    <property type="entry name" value="DNA ligase"/>
    <property type="match status" value="1"/>
</dbReference>
<dbReference type="AlphaFoldDB" id="A0A418W2K8"/>
<dbReference type="Gene3D" id="3.30.470.30">
    <property type="entry name" value="DNA ligase/mRNA capping enzyme"/>
    <property type="match status" value="1"/>
</dbReference>
<dbReference type="HAMAP" id="MF_01588">
    <property type="entry name" value="DNA_ligase_A"/>
    <property type="match status" value="1"/>
</dbReference>
<dbReference type="PIRSF" id="PIRSF001604">
    <property type="entry name" value="LigA"/>
    <property type="match status" value="1"/>
</dbReference>
<dbReference type="GO" id="GO:0046872">
    <property type="term" value="F:metal ion binding"/>
    <property type="evidence" value="ECO:0007669"/>
    <property type="project" value="UniProtKB-KW"/>
</dbReference>
<feature type="binding site" evidence="15">
    <location>
        <position position="428"/>
    </location>
    <ligand>
        <name>Zn(2+)</name>
        <dbReference type="ChEBI" id="CHEBI:29105"/>
    </ligand>
</feature>
<evidence type="ECO:0000256" key="15">
    <source>
        <dbReference type="HAMAP-Rule" id="MF_01588"/>
    </source>
</evidence>
<keyword evidence="8 15" id="KW-0862">Zinc</keyword>
<dbReference type="Gene3D" id="1.10.287.610">
    <property type="entry name" value="Helix hairpin bin"/>
    <property type="match status" value="1"/>
</dbReference>
<dbReference type="GO" id="GO:0003911">
    <property type="term" value="F:DNA ligase (NAD+) activity"/>
    <property type="evidence" value="ECO:0007669"/>
    <property type="project" value="UniProtKB-UniRule"/>
</dbReference>
<evidence type="ECO:0000256" key="2">
    <source>
        <dbReference type="ARBA" id="ARBA00012722"/>
    </source>
</evidence>
<evidence type="ECO:0000256" key="8">
    <source>
        <dbReference type="ARBA" id="ARBA00022833"/>
    </source>
</evidence>
<dbReference type="InterPro" id="IPR013840">
    <property type="entry name" value="DNAligase_N"/>
</dbReference>
<protein>
    <recommendedName>
        <fullName evidence="3 15">DNA ligase</fullName>
        <ecNumber evidence="2 15">6.5.1.2</ecNumber>
    </recommendedName>
    <alternativeName>
        <fullName evidence="15">Polydeoxyribonucleotide synthase [NAD(+)]</fullName>
    </alternativeName>
</protein>
<feature type="binding site" evidence="15">
    <location>
        <position position="310"/>
    </location>
    <ligand>
        <name>NAD(+)</name>
        <dbReference type="ChEBI" id="CHEBI:57540"/>
    </ligand>
</feature>
<reference evidence="17 18" key="1">
    <citation type="submission" date="2018-09" db="EMBL/GenBank/DDBJ databases">
        <authorList>
            <person name="Zhu H."/>
        </authorList>
    </citation>
    <scope>NUCLEOTIDE SEQUENCE [LARGE SCALE GENOMIC DNA]</scope>
    <source>
        <strain evidence="17 18">K2W22B-5</strain>
    </source>
</reference>
<feature type="binding site" evidence="15">
    <location>
        <position position="194"/>
    </location>
    <ligand>
        <name>NAD(+)</name>
        <dbReference type="ChEBI" id="CHEBI:57540"/>
    </ligand>
</feature>
<comment type="caution">
    <text evidence="17">The sequence shown here is derived from an EMBL/GenBank/DDBJ whole genome shotgun (WGS) entry which is preliminary data.</text>
</comment>
<evidence type="ECO:0000313" key="18">
    <source>
        <dbReference type="Proteomes" id="UP000283458"/>
    </source>
</evidence>
<comment type="function">
    <text evidence="1 15">DNA ligase that catalyzes the formation of phosphodiester linkages between 5'-phosphoryl and 3'-hydroxyl groups in double-stranded DNA using NAD as a coenzyme and as the energy source for the reaction. It is essential for DNA replication and repair of damaged DNA.</text>
</comment>
<feature type="active site" description="N6-AMP-lysine intermediate" evidence="15">
    <location>
        <position position="137"/>
    </location>
</feature>
<comment type="catalytic activity">
    <reaction evidence="13 15">
        <text>NAD(+) + (deoxyribonucleotide)n-3'-hydroxyl + 5'-phospho-(deoxyribonucleotide)m = (deoxyribonucleotide)n+m + AMP + beta-nicotinamide D-nucleotide.</text>
        <dbReference type="EC" id="6.5.1.2"/>
    </reaction>
</comment>
<dbReference type="Pfam" id="PF03120">
    <property type="entry name" value="OB_DNA_ligase"/>
    <property type="match status" value="1"/>
</dbReference>
<dbReference type="GO" id="GO:0005829">
    <property type="term" value="C:cytosol"/>
    <property type="evidence" value="ECO:0007669"/>
    <property type="project" value="TreeGrafter"/>
</dbReference>
<dbReference type="EMBL" id="QYUL01000001">
    <property type="protein sequence ID" value="RJF84263.1"/>
    <property type="molecule type" value="Genomic_DNA"/>
</dbReference>
<dbReference type="InterPro" id="IPR003583">
    <property type="entry name" value="Hlx-hairpin-Hlx_DNA-bd_motif"/>
</dbReference>
<keyword evidence="5 15" id="KW-0235">DNA replication</keyword>
<evidence type="ECO:0000256" key="3">
    <source>
        <dbReference type="ARBA" id="ARBA00013308"/>
    </source>
</evidence>
<gene>
    <name evidence="15 17" type="primary">ligA</name>
    <name evidence="17" type="ORF">D3877_06740</name>
</gene>
<dbReference type="SUPFAM" id="SSF47781">
    <property type="entry name" value="RuvA domain 2-like"/>
    <property type="match status" value="2"/>
</dbReference>
<dbReference type="Pfam" id="PF12826">
    <property type="entry name" value="HHH_2"/>
    <property type="match status" value="2"/>
</dbReference>
<comment type="similarity">
    <text evidence="14 15">Belongs to the NAD-dependent DNA ligase family. LigA subfamily.</text>
</comment>
<evidence type="ECO:0000256" key="1">
    <source>
        <dbReference type="ARBA" id="ARBA00004067"/>
    </source>
</evidence>
<name>A0A418W2K8_9PROT</name>
<feature type="binding site" evidence="15">
    <location>
        <position position="431"/>
    </location>
    <ligand>
        <name>Zn(2+)</name>
        <dbReference type="ChEBI" id="CHEBI:29105"/>
    </ligand>
</feature>
<evidence type="ECO:0000256" key="13">
    <source>
        <dbReference type="ARBA" id="ARBA00034005"/>
    </source>
</evidence>
<dbReference type="Gene3D" id="6.20.10.30">
    <property type="match status" value="1"/>
</dbReference>
<keyword evidence="4 15" id="KW-0436">Ligase</keyword>
<dbReference type="InterPro" id="IPR004150">
    <property type="entry name" value="NAD_DNA_ligase_OB"/>
</dbReference>
<keyword evidence="18" id="KW-1185">Reference proteome</keyword>
<dbReference type="InterPro" id="IPR013839">
    <property type="entry name" value="DNAligase_adenylation"/>
</dbReference>
<dbReference type="Pfam" id="PF01653">
    <property type="entry name" value="DNA_ligase_aden"/>
    <property type="match status" value="1"/>
</dbReference>
<dbReference type="Gene3D" id="2.40.50.140">
    <property type="entry name" value="Nucleic acid-binding proteins"/>
    <property type="match status" value="1"/>
</dbReference>
<evidence type="ECO:0000256" key="6">
    <source>
        <dbReference type="ARBA" id="ARBA00022723"/>
    </source>
</evidence>
<dbReference type="FunFam" id="2.40.50.140:FF:000012">
    <property type="entry name" value="DNA ligase"/>
    <property type="match status" value="1"/>
</dbReference>
<evidence type="ECO:0000256" key="9">
    <source>
        <dbReference type="ARBA" id="ARBA00022842"/>
    </source>
</evidence>
<dbReference type="Gene3D" id="3.40.50.10190">
    <property type="entry name" value="BRCT domain"/>
    <property type="match status" value="1"/>
</dbReference>
<dbReference type="PANTHER" id="PTHR23389:SF9">
    <property type="entry name" value="DNA LIGASE"/>
    <property type="match status" value="1"/>
</dbReference>
<keyword evidence="10 15" id="KW-0520">NAD</keyword>
<feature type="binding site" evidence="15">
    <location>
        <position position="452"/>
    </location>
    <ligand>
        <name>Zn(2+)</name>
        <dbReference type="ChEBI" id="CHEBI:29105"/>
    </ligand>
</feature>
<evidence type="ECO:0000256" key="14">
    <source>
        <dbReference type="ARBA" id="ARBA00060881"/>
    </source>
</evidence>
<dbReference type="PANTHER" id="PTHR23389">
    <property type="entry name" value="CHROMOSOME TRANSMISSION FIDELITY FACTOR 18"/>
    <property type="match status" value="1"/>
</dbReference>
<dbReference type="InterPro" id="IPR001679">
    <property type="entry name" value="DNA_ligase"/>
</dbReference>
<feature type="domain" description="BRCT" evidence="16">
    <location>
        <begin position="710"/>
        <end position="788"/>
    </location>
</feature>
<feature type="binding site" evidence="15">
    <location>
        <position position="158"/>
    </location>
    <ligand>
        <name>NAD(+)</name>
        <dbReference type="ChEBI" id="CHEBI:57540"/>
    </ligand>
</feature>
<dbReference type="Proteomes" id="UP000283458">
    <property type="component" value="Unassembled WGS sequence"/>
</dbReference>
<evidence type="ECO:0000256" key="11">
    <source>
        <dbReference type="ARBA" id="ARBA00023204"/>
    </source>
</evidence>
<dbReference type="InterPro" id="IPR036420">
    <property type="entry name" value="BRCT_dom_sf"/>
</dbReference>
<evidence type="ECO:0000256" key="10">
    <source>
        <dbReference type="ARBA" id="ARBA00023027"/>
    </source>
</evidence>
<evidence type="ECO:0000259" key="16">
    <source>
        <dbReference type="PROSITE" id="PS50172"/>
    </source>
</evidence>
<evidence type="ECO:0000313" key="17">
    <source>
        <dbReference type="EMBL" id="RJF84263.1"/>
    </source>
</evidence>
<dbReference type="GO" id="GO:0006260">
    <property type="term" value="P:DNA replication"/>
    <property type="evidence" value="ECO:0007669"/>
    <property type="project" value="UniProtKB-KW"/>
</dbReference>
<accession>A0A418W2K8</accession>
<dbReference type="Pfam" id="PF00533">
    <property type="entry name" value="BRCT"/>
    <property type="match status" value="1"/>
</dbReference>
<dbReference type="InterPro" id="IPR018239">
    <property type="entry name" value="DNA_ligase_AS"/>
</dbReference>
<dbReference type="NCBIfam" id="NF005932">
    <property type="entry name" value="PRK07956.1"/>
    <property type="match status" value="1"/>
</dbReference>
<dbReference type="InterPro" id="IPR010994">
    <property type="entry name" value="RuvA_2-like"/>
</dbReference>
<dbReference type="SUPFAM" id="SSF56091">
    <property type="entry name" value="DNA ligase/mRNA capping enzyme, catalytic domain"/>
    <property type="match status" value="1"/>
</dbReference>
<dbReference type="OrthoDB" id="9759736at2"/>
<dbReference type="GO" id="GO:0006281">
    <property type="term" value="P:DNA repair"/>
    <property type="evidence" value="ECO:0007669"/>
    <property type="project" value="UniProtKB-KW"/>
</dbReference>
<dbReference type="GO" id="GO:0003677">
    <property type="term" value="F:DNA binding"/>
    <property type="evidence" value="ECO:0007669"/>
    <property type="project" value="InterPro"/>
</dbReference>
<feature type="binding site" evidence="15">
    <location>
        <begin position="52"/>
        <end position="56"/>
    </location>
    <ligand>
        <name>NAD(+)</name>
        <dbReference type="ChEBI" id="CHEBI:57540"/>
    </ligand>
</feature>
<dbReference type="InterPro" id="IPR004149">
    <property type="entry name" value="Znf_DNAligase_C4"/>
</dbReference>
<organism evidence="17 18">
    <name type="scientific">Azospirillum cavernae</name>
    <dbReference type="NCBI Taxonomy" id="2320860"/>
    <lineage>
        <taxon>Bacteria</taxon>
        <taxon>Pseudomonadati</taxon>
        <taxon>Pseudomonadota</taxon>
        <taxon>Alphaproteobacteria</taxon>
        <taxon>Rhodospirillales</taxon>
        <taxon>Azospirillaceae</taxon>
        <taxon>Azospirillum</taxon>
    </lineage>
</organism>
<dbReference type="SMART" id="SM00532">
    <property type="entry name" value="LIGANc"/>
    <property type="match status" value="1"/>
</dbReference>
<dbReference type="SUPFAM" id="SSF50249">
    <property type="entry name" value="Nucleic acid-binding proteins"/>
    <property type="match status" value="1"/>
</dbReference>
<feature type="binding site" evidence="15">
    <location>
        <position position="135"/>
    </location>
    <ligand>
        <name>NAD(+)</name>
        <dbReference type="ChEBI" id="CHEBI:57540"/>
    </ligand>
</feature>